<dbReference type="InterPro" id="IPR028098">
    <property type="entry name" value="Glyco_trans_4-like_N"/>
</dbReference>
<dbReference type="PANTHER" id="PTHR12526:SF630">
    <property type="entry name" value="GLYCOSYLTRANSFERASE"/>
    <property type="match status" value="1"/>
</dbReference>
<dbReference type="CDD" id="cd03801">
    <property type="entry name" value="GT4_PimA-like"/>
    <property type="match status" value="1"/>
</dbReference>
<dbReference type="SUPFAM" id="SSF53756">
    <property type="entry name" value="UDP-Glycosyltransferase/glycogen phosphorylase"/>
    <property type="match status" value="1"/>
</dbReference>
<feature type="domain" description="Glycosyl transferase family 1" evidence="1">
    <location>
        <begin position="191"/>
        <end position="341"/>
    </location>
</feature>
<dbReference type="EMBL" id="CP053587">
    <property type="protein sequence ID" value="WNZ27354.1"/>
    <property type="molecule type" value="Genomic_DNA"/>
</dbReference>
<feature type="domain" description="Glycosyltransferase subfamily 4-like N-terminal" evidence="2">
    <location>
        <begin position="23"/>
        <end position="178"/>
    </location>
</feature>
<dbReference type="RefSeq" id="WP_316437020.1">
    <property type="nucleotide sequence ID" value="NZ_CP053587.1"/>
</dbReference>
<evidence type="ECO:0000313" key="3">
    <source>
        <dbReference type="EMBL" id="WNZ27354.1"/>
    </source>
</evidence>
<proteinExistence type="predicted"/>
<dbReference type="AlphaFoldDB" id="A0AA96WL96"/>
<dbReference type="GO" id="GO:0016757">
    <property type="term" value="F:glycosyltransferase activity"/>
    <property type="evidence" value="ECO:0007669"/>
    <property type="project" value="InterPro"/>
</dbReference>
<evidence type="ECO:0000259" key="1">
    <source>
        <dbReference type="Pfam" id="PF00534"/>
    </source>
</evidence>
<organism evidence="3">
    <name type="scientific">Leptolyngbya sp. NK1-12</name>
    <dbReference type="NCBI Taxonomy" id="2547451"/>
    <lineage>
        <taxon>Bacteria</taxon>
        <taxon>Bacillati</taxon>
        <taxon>Cyanobacteriota</taxon>
        <taxon>Cyanophyceae</taxon>
        <taxon>Leptolyngbyales</taxon>
        <taxon>Leptolyngbyaceae</taxon>
        <taxon>Leptolyngbya group</taxon>
        <taxon>Leptolyngbya</taxon>
    </lineage>
</organism>
<dbReference type="Gene3D" id="3.40.50.2000">
    <property type="entry name" value="Glycogen Phosphorylase B"/>
    <property type="match status" value="2"/>
</dbReference>
<protein>
    <submittedName>
        <fullName evidence="3">Glycosyltransferase family 4 protein</fullName>
    </submittedName>
</protein>
<reference evidence="3" key="1">
    <citation type="submission" date="2020-05" db="EMBL/GenBank/DDBJ databases">
        <authorList>
            <person name="Zhu T."/>
            <person name="Keshari N."/>
            <person name="Lu X."/>
        </authorList>
    </citation>
    <scope>NUCLEOTIDE SEQUENCE</scope>
    <source>
        <strain evidence="3">NK1-12</strain>
    </source>
</reference>
<evidence type="ECO:0000259" key="2">
    <source>
        <dbReference type="Pfam" id="PF13439"/>
    </source>
</evidence>
<name>A0AA96WL96_9CYAN</name>
<gene>
    <name evidence="3" type="ORF">HJG54_31200</name>
</gene>
<dbReference type="Pfam" id="PF13439">
    <property type="entry name" value="Glyco_transf_4"/>
    <property type="match status" value="1"/>
</dbReference>
<dbReference type="InterPro" id="IPR001296">
    <property type="entry name" value="Glyco_trans_1"/>
</dbReference>
<dbReference type="Pfam" id="PF00534">
    <property type="entry name" value="Glycos_transf_1"/>
    <property type="match status" value="1"/>
</dbReference>
<accession>A0AA96WL96</accession>
<sequence>MNDSFDLAARKWRLLVYTDSLGIGGAEISLRHLVSNLSSDIQVAVAGVDQSVVQAIAARCSPTAQPTQHILPQQGVGAWLGHRQLFQHWRPDIIHFNLCTPWAGAIGLSAALTLPDVRVVRVDQLPLRTTDALTLWRTRALCLRVDAHVAVGETSARRMEDFYALGRQSVIAIPNGVPDVNLPIASGNPSAQKLIVGSVGRLDAMKGHDILLRAVAQVEGVQAVILGEGEQRFALEQLANELGIQDRVELPGWVMDPRAYLPKFDAVALPSRSEGFPLAMVEAMLAARPVIATRVGSMPEAVIDQQTGILIEKDDVAGLAQALTYLRDQPERRYQLGQQARILAKAHFTVEAMVTSYEKLWDKLLTTPRQPRLRVPRPKD</sequence>
<dbReference type="PANTHER" id="PTHR12526">
    <property type="entry name" value="GLYCOSYLTRANSFERASE"/>
    <property type="match status" value="1"/>
</dbReference>